<protein>
    <submittedName>
        <fullName evidence="2">Uncharacterized protein</fullName>
    </submittedName>
</protein>
<evidence type="ECO:0000313" key="2">
    <source>
        <dbReference type="EMBL" id="SEJ79866.1"/>
    </source>
</evidence>
<dbReference type="STRING" id="915471.SAMN05216201_11878"/>
<feature type="transmembrane region" description="Helical" evidence="1">
    <location>
        <begin position="12"/>
        <end position="32"/>
    </location>
</feature>
<evidence type="ECO:0000313" key="3">
    <source>
        <dbReference type="Proteomes" id="UP000242930"/>
    </source>
</evidence>
<reference evidence="3" key="1">
    <citation type="submission" date="2016-10" db="EMBL/GenBank/DDBJ databases">
        <authorList>
            <person name="Varghese N."/>
            <person name="Submissions S."/>
        </authorList>
    </citation>
    <scope>NUCLEOTIDE SEQUENCE [LARGE SCALE GENOMIC DNA]</scope>
    <source>
        <strain evidence="3">LMG 25967</strain>
    </source>
</reference>
<name>A0A1H7BRP6_9PSED</name>
<sequence length="111" mass="11951">MDCSATAVPPTAWWRDCAWILLGSSLTLALALGMLWLSTGLLVGLGLVLGAVGRVAPVEQRGMAIGLLFDRTGSYALVWQICIALSTMAALLNWPVREQAVMRLRAEERPA</sequence>
<proteinExistence type="predicted"/>
<evidence type="ECO:0000256" key="1">
    <source>
        <dbReference type="SAM" id="Phobius"/>
    </source>
</evidence>
<dbReference type="EMBL" id="FNZE01000018">
    <property type="protein sequence ID" value="SEJ79866.1"/>
    <property type="molecule type" value="Genomic_DNA"/>
</dbReference>
<accession>A0A1H7BRP6</accession>
<keyword evidence="3" id="KW-1185">Reference proteome</keyword>
<dbReference type="Proteomes" id="UP000242930">
    <property type="component" value="Unassembled WGS sequence"/>
</dbReference>
<organism evidence="2 3">
    <name type="scientific">Pseudomonas linyingensis</name>
    <dbReference type="NCBI Taxonomy" id="915471"/>
    <lineage>
        <taxon>Bacteria</taxon>
        <taxon>Pseudomonadati</taxon>
        <taxon>Pseudomonadota</taxon>
        <taxon>Gammaproteobacteria</taxon>
        <taxon>Pseudomonadales</taxon>
        <taxon>Pseudomonadaceae</taxon>
        <taxon>Pseudomonas</taxon>
    </lineage>
</organism>
<dbReference type="AlphaFoldDB" id="A0A1H7BRP6"/>
<gene>
    <name evidence="2" type="ORF">SAMN05216201_11878</name>
</gene>
<feature type="transmembrane region" description="Helical" evidence="1">
    <location>
        <begin position="77"/>
        <end position="96"/>
    </location>
</feature>
<keyword evidence="1" id="KW-0472">Membrane</keyword>
<keyword evidence="1" id="KW-1133">Transmembrane helix</keyword>
<keyword evidence="1" id="KW-0812">Transmembrane</keyword>